<proteinExistence type="predicted"/>
<reference evidence="2" key="1">
    <citation type="submission" date="2018-01" db="EMBL/GenBank/DDBJ databases">
        <title>An insight into the sialome of Amazonian anophelines.</title>
        <authorList>
            <person name="Ribeiro J.M."/>
            <person name="Scarpassa V."/>
            <person name="Calvo E."/>
        </authorList>
    </citation>
    <scope>NUCLEOTIDE SEQUENCE</scope>
    <source>
        <tissue evidence="2">Salivary glands</tissue>
    </source>
</reference>
<accession>A0A2M3ZUK9</accession>
<feature type="signal peptide" evidence="1">
    <location>
        <begin position="1"/>
        <end position="30"/>
    </location>
</feature>
<keyword evidence="1" id="KW-0732">Signal</keyword>
<evidence type="ECO:0000256" key="1">
    <source>
        <dbReference type="SAM" id="SignalP"/>
    </source>
</evidence>
<feature type="chain" id="PRO_5014837497" evidence="1">
    <location>
        <begin position="31"/>
        <end position="66"/>
    </location>
</feature>
<name>A0A2M3ZUK9_9DIPT</name>
<evidence type="ECO:0000313" key="2">
    <source>
        <dbReference type="EMBL" id="MBW32257.1"/>
    </source>
</evidence>
<protein>
    <submittedName>
        <fullName evidence="2">Putative secreted peptide</fullName>
    </submittedName>
</protein>
<organism evidence="2">
    <name type="scientific">Anopheles braziliensis</name>
    <dbReference type="NCBI Taxonomy" id="58242"/>
    <lineage>
        <taxon>Eukaryota</taxon>
        <taxon>Metazoa</taxon>
        <taxon>Ecdysozoa</taxon>
        <taxon>Arthropoda</taxon>
        <taxon>Hexapoda</taxon>
        <taxon>Insecta</taxon>
        <taxon>Pterygota</taxon>
        <taxon>Neoptera</taxon>
        <taxon>Endopterygota</taxon>
        <taxon>Diptera</taxon>
        <taxon>Nematocera</taxon>
        <taxon>Culicoidea</taxon>
        <taxon>Culicidae</taxon>
        <taxon>Anophelinae</taxon>
        <taxon>Anopheles</taxon>
    </lineage>
</organism>
<dbReference type="AlphaFoldDB" id="A0A2M3ZUK9"/>
<sequence length="66" mass="6898">MGLFGATTSRSALTCCFFVPGLLLEGGAFGGPCPMPTERGQGSFYRCGGDCHSRRGHGSRRAYGGH</sequence>
<dbReference type="EMBL" id="GGFM01011506">
    <property type="protein sequence ID" value="MBW32257.1"/>
    <property type="molecule type" value="Transcribed_RNA"/>
</dbReference>